<dbReference type="InterPro" id="IPR015943">
    <property type="entry name" value="WD40/YVTN_repeat-like_dom_sf"/>
</dbReference>
<name>A0A6M3XXG3_9ZZZZ</name>
<proteinExistence type="predicted"/>
<dbReference type="EMBL" id="MT145018">
    <property type="protein sequence ID" value="QJI02641.1"/>
    <property type="molecule type" value="Genomic_DNA"/>
</dbReference>
<evidence type="ECO:0000313" key="1">
    <source>
        <dbReference type="EMBL" id="QJI02641.1"/>
    </source>
</evidence>
<protein>
    <submittedName>
        <fullName evidence="1">Uncharacterized protein</fullName>
    </submittedName>
</protein>
<dbReference type="Gene3D" id="2.130.10.10">
    <property type="entry name" value="YVTN repeat-like/Quinoprotein amine dehydrogenase"/>
    <property type="match status" value="1"/>
</dbReference>
<organism evidence="1">
    <name type="scientific">viral metagenome</name>
    <dbReference type="NCBI Taxonomy" id="1070528"/>
    <lineage>
        <taxon>unclassified sequences</taxon>
        <taxon>metagenomes</taxon>
        <taxon>organismal metagenomes</taxon>
    </lineage>
</organism>
<reference evidence="1" key="1">
    <citation type="submission" date="2020-03" db="EMBL/GenBank/DDBJ databases">
        <title>The deep terrestrial virosphere.</title>
        <authorList>
            <person name="Holmfeldt K."/>
            <person name="Nilsson E."/>
            <person name="Simone D."/>
            <person name="Lopez-Fernandez M."/>
            <person name="Wu X."/>
            <person name="de Brujin I."/>
            <person name="Lundin D."/>
            <person name="Andersson A."/>
            <person name="Bertilsson S."/>
            <person name="Dopson M."/>
        </authorList>
    </citation>
    <scope>NUCLEOTIDE SEQUENCE</scope>
    <source>
        <strain evidence="1">TM448B03484</strain>
    </source>
</reference>
<accession>A0A6M3XXG3</accession>
<dbReference type="AlphaFoldDB" id="A0A6M3XXG3"/>
<gene>
    <name evidence="1" type="ORF">TM448B03484_0007</name>
</gene>
<dbReference type="SUPFAM" id="SSF89372">
    <property type="entry name" value="Fucose-specific lectin"/>
    <property type="match status" value="1"/>
</dbReference>
<sequence length="403" mass="43242">MAIKVKANTTLASRAMTGLGNAKHQIAKASTGRTWIVYLDSNHLTGDMLIAYSDDGGATWTEETVVASARCAAENNDGGLSLMIDSSDVPIIIYNYDPAAGSDEVRYVDRSGGSWNAPETVITANHSNTVGVIDSLDNIHIIYDSETFQYITGSTGSWSGGEQITATSITHADLAVNSSNEPVMVYRISSSQTGLMIRTGGAWTAYDSDIVNTSDSDGGTQYPMLCIDSVDDYHVCWNGDNLAGSLCVFYRKKASGTWAAQQTIVSSLNDNYLSMLALDSSDNAYIIYQFERLTGQSEAVSYRKVTTGTTMGDVTVLDSSILQPNGESSLLTALYHRYPSSGILSPSVCPAVALLLENGTQADIYYEANVAAGELVGLIAIVETRIHYFDAFGQERYIQGTAV</sequence>